<gene>
    <name evidence="2" type="ORF">J1N51_03850</name>
</gene>
<feature type="domain" description="Polysaccharide pyruvyl transferase" evidence="1">
    <location>
        <begin position="12"/>
        <end position="314"/>
    </location>
</feature>
<dbReference type="Proteomes" id="UP000682739">
    <property type="component" value="Chromosome"/>
</dbReference>
<reference evidence="2" key="1">
    <citation type="submission" date="2021-03" db="EMBL/GenBank/DDBJ databases">
        <title>Description of Psychrosphaera ytuae sp. nov. isolated from deep sea sediment of South China Sea.</title>
        <authorList>
            <person name="Zhang J."/>
            <person name="Xu X.-D."/>
        </authorList>
    </citation>
    <scope>NUCLEOTIDE SEQUENCE</scope>
    <source>
        <strain evidence="2">MTZ26</strain>
    </source>
</reference>
<evidence type="ECO:0000313" key="2">
    <source>
        <dbReference type="EMBL" id="QTH64612.1"/>
    </source>
</evidence>
<dbReference type="Pfam" id="PF04230">
    <property type="entry name" value="PS_pyruv_trans"/>
    <property type="match status" value="1"/>
</dbReference>
<sequence length="378" mass="43089">MIYTFTYQRALNFGATLQAYALAKFLNDNELPTQVVDYLPPYMHWQTKRPMKSLKGSIEKYKKYRKFSAFRRQFMPLTPKTFYSRNGLKRLVNPSAFVVGSDQVWNPNLHGESRDKKTGKANFDMTYLFDFPLPEASQTRVKKVAYAASAGSVRFRDITNRQIQDAISGFDAIGCRERILEQDVKVSLDESNACNSTKPQTDTVLDPSLLLRDYSEIELNHLVPKHDYVVSYVVGSGDMLSTFEKRVSEAKHLFGLPVIHLGAKAIASADQNVLDIGPREWLTYIKNAKYVITNSFHGCAFSLNFNRQFTLIPHKLTELNQRQKTLLEGVGLSERLLADGEAISEENCRPIDFNEVNKNLDALIRHSQRFLIEALQSN</sequence>
<name>A0A975DCG9_9GAMM</name>
<dbReference type="InterPro" id="IPR007345">
    <property type="entry name" value="Polysacch_pyruvyl_Trfase"/>
</dbReference>
<keyword evidence="3" id="KW-1185">Reference proteome</keyword>
<organism evidence="2 3">
    <name type="scientific">Psychrosphaera ytuae</name>
    <dbReference type="NCBI Taxonomy" id="2820710"/>
    <lineage>
        <taxon>Bacteria</taxon>
        <taxon>Pseudomonadati</taxon>
        <taxon>Pseudomonadota</taxon>
        <taxon>Gammaproteobacteria</taxon>
        <taxon>Alteromonadales</taxon>
        <taxon>Pseudoalteromonadaceae</taxon>
        <taxon>Psychrosphaera</taxon>
    </lineage>
</organism>
<dbReference type="RefSeq" id="WP_208832666.1">
    <property type="nucleotide sequence ID" value="NZ_CP072110.1"/>
</dbReference>
<protein>
    <submittedName>
        <fullName evidence="2">Polysaccharide pyruvyl transferase family protein</fullName>
    </submittedName>
</protein>
<evidence type="ECO:0000259" key="1">
    <source>
        <dbReference type="Pfam" id="PF04230"/>
    </source>
</evidence>
<dbReference type="EMBL" id="CP072110">
    <property type="protein sequence ID" value="QTH64612.1"/>
    <property type="molecule type" value="Genomic_DNA"/>
</dbReference>
<keyword evidence="2" id="KW-0808">Transferase</keyword>
<proteinExistence type="predicted"/>
<dbReference type="GO" id="GO:0016740">
    <property type="term" value="F:transferase activity"/>
    <property type="evidence" value="ECO:0007669"/>
    <property type="project" value="UniProtKB-KW"/>
</dbReference>
<evidence type="ECO:0000313" key="3">
    <source>
        <dbReference type="Proteomes" id="UP000682739"/>
    </source>
</evidence>
<dbReference type="AlphaFoldDB" id="A0A975DCG9"/>
<dbReference type="KEGG" id="psym:J1N51_03850"/>
<accession>A0A975DCG9</accession>